<dbReference type="EMBL" id="QTSX02002138">
    <property type="protein sequence ID" value="KAJ9078726.1"/>
    <property type="molecule type" value="Genomic_DNA"/>
</dbReference>
<organism evidence="1 2">
    <name type="scientific">Entomophthora muscae</name>
    <dbReference type="NCBI Taxonomy" id="34485"/>
    <lineage>
        <taxon>Eukaryota</taxon>
        <taxon>Fungi</taxon>
        <taxon>Fungi incertae sedis</taxon>
        <taxon>Zoopagomycota</taxon>
        <taxon>Entomophthoromycotina</taxon>
        <taxon>Entomophthoromycetes</taxon>
        <taxon>Entomophthorales</taxon>
        <taxon>Entomophthoraceae</taxon>
        <taxon>Entomophthora</taxon>
    </lineage>
</organism>
<dbReference type="EC" id="2.3.1.199" evidence="1"/>
<evidence type="ECO:0000313" key="1">
    <source>
        <dbReference type="EMBL" id="KAJ9078726.1"/>
    </source>
</evidence>
<keyword evidence="1" id="KW-0012">Acyltransferase</keyword>
<reference evidence="1" key="1">
    <citation type="submission" date="2022-04" db="EMBL/GenBank/DDBJ databases">
        <title>Genome of the entomopathogenic fungus Entomophthora muscae.</title>
        <authorList>
            <person name="Elya C."/>
            <person name="Lovett B.R."/>
            <person name="Lee E."/>
            <person name="Macias A.M."/>
            <person name="Hajek A.E."/>
            <person name="De Bivort B.L."/>
            <person name="Kasson M.T."/>
            <person name="De Fine Licht H.H."/>
            <person name="Stajich J.E."/>
        </authorList>
    </citation>
    <scope>NUCLEOTIDE SEQUENCE</scope>
    <source>
        <strain evidence="1">Berkeley</strain>
    </source>
</reference>
<sequence>MYYYYFLATFGIKVWWKKSITILQITQFVIDLVVIYFCLYTNLAFASGKLPVMGDCSGDIFAAFFGAGLLSSYLLLFIEFFYKVYTKPTGKPASQAAEKLKSL</sequence>
<gene>
    <name evidence="1" type="primary">ELO2_1</name>
    <name evidence="1" type="ORF">DSO57_1003586</name>
</gene>
<keyword evidence="2" id="KW-1185">Reference proteome</keyword>
<proteinExistence type="predicted"/>
<name>A0ACC2TW71_9FUNG</name>
<dbReference type="Proteomes" id="UP001165960">
    <property type="component" value="Unassembled WGS sequence"/>
</dbReference>
<evidence type="ECO:0000313" key="2">
    <source>
        <dbReference type="Proteomes" id="UP001165960"/>
    </source>
</evidence>
<comment type="caution">
    <text evidence="1">The sequence shown here is derived from an EMBL/GenBank/DDBJ whole genome shotgun (WGS) entry which is preliminary data.</text>
</comment>
<keyword evidence="1" id="KW-0808">Transferase</keyword>
<accession>A0ACC2TW71</accession>
<protein>
    <submittedName>
        <fullName evidence="1">Fatty acyl-CoA elongase/Polyunsaturated fatty acid specific elongation enzyme</fullName>
        <ecNumber evidence="1">2.3.1.199</ecNumber>
    </submittedName>
</protein>